<keyword evidence="3" id="KW-1185">Reference proteome</keyword>
<dbReference type="EMBL" id="CABVQD010000042">
    <property type="protein sequence ID" value="VWC41292.1"/>
    <property type="molecule type" value="Genomic_DNA"/>
</dbReference>
<organism evidence="2 3">
    <name type="scientific">Burkholderia paludis</name>
    <dbReference type="NCBI Taxonomy" id="1506587"/>
    <lineage>
        <taxon>Bacteria</taxon>
        <taxon>Pseudomonadati</taxon>
        <taxon>Pseudomonadota</taxon>
        <taxon>Betaproteobacteria</taxon>
        <taxon>Burkholderiales</taxon>
        <taxon>Burkholderiaceae</taxon>
        <taxon>Burkholderia</taxon>
        <taxon>Burkholderia cepacia complex</taxon>
    </lineage>
</organism>
<reference evidence="2 3" key="1">
    <citation type="submission" date="2019-09" db="EMBL/GenBank/DDBJ databases">
        <authorList>
            <person name="Depoorter E."/>
        </authorList>
    </citation>
    <scope>NUCLEOTIDE SEQUENCE [LARGE SCALE GENOMIC DNA]</scope>
    <source>
        <strain evidence="2">LMG 30113</strain>
    </source>
</reference>
<feature type="region of interest" description="Disordered" evidence="1">
    <location>
        <begin position="1"/>
        <end position="32"/>
    </location>
</feature>
<dbReference type="Proteomes" id="UP000494330">
    <property type="component" value="Unassembled WGS sequence"/>
</dbReference>
<name>A0A6P2RWE7_9BURK</name>
<sequence length="50" mass="4808">MRSAGRCGSRGRGGVRRRGELTGAGIGGGNASGCRATVAGCIDEMPGAAS</sequence>
<feature type="compositionally biased region" description="Gly residues" evidence="1">
    <location>
        <begin position="22"/>
        <end position="31"/>
    </location>
</feature>
<evidence type="ECO:0000256" key="1">
    <source>
        <dbReference type="SAM" id="MobiDB-lite"/>
    </source>
</evidence>
<gene>
    <name evidence="2" type="ORF">BPA30113_06938</name>
</gene>
<evidence type="ECO:0000313" key="2">
    <source>
        <dbReference type="EMBL" id="VWC41292.1"/>
    </source>
</evidence>
<dbReference type="AlphaFoldDB" id="A0A6P2RWE7"/>
<protein>
    <submittedName>
        <fullName evidence="2">Uncharacterized protein</fullName>
    </submittedName>
</protein>
<proteinExistence type="predicted"/>
<accession>A0A6P2RWE7</accession>
<evidence type="ECO:0000313" key="3">
    <source>
        <dbReference type="Proteomes" id="UP000494330"/>
    </source>
</evidence>